<dbReference type="AlphaFoldDB" id="A0A4Y2W3E3"/>
<feature type="compositionally biased region" description="Basic and acidic residues" evidence="1">
    <location>
        <begin position="8"/>
        <end position="23"/>
    </location>
</feature>
<organism evidence="2 3">
    <name type="scientific">Araneus ventricosus</name>
    <name type="common">Orbweaver spider</name>
    <name type="synonym">Epeira ventricosa</name>
    <dbReference type="NCBI Taxonomy" id="182803"/>
    <lineage>
        <taxon>Eukaryota</taxon>
        <taxon>Metazoa</taxon>
        <taxon>Ecdysozoa</taxon>
        <taxon>Arthropoda</taxon>
        <taxon>Chelicerata</taxon>
        <taxon>Arachnida</taxon>
        <taxon>Araneae</taxon>
        <taxon>Araneomorphae</taxon>
        <taxon>Entelegynae</taxon>
        <taxon>Araneoidea</taxon>
        <taxon>Araneidae</taxon>
        <taxon>Araneus</taxon>
    </lineage>
</organism>
<evidence type="ECO:0000256" key="1">
    <source>
        <dbReference type="SAM" id="MobiDB-lite"/>
    </source>
</evidence>
<evidence type="ECO:0000313" key="2">
    <source>
        <dbReference type="EMBL" id="GBO31795.1"/>
    </source>
</evidence>
<dbReference type="Proteomes" id="UP000499080">
    <property type="component" value="Unassembled WGS sequence"/>
</dbReference>
<proteinExistence type="predicted"/>
<evidence type="ECO:0000313" key="3">
    <source>
        <dbReference type="Proteomes" id="UP000499080"/>
    </source>
</evidence>
<feature type="non-terminal residue" evidence="2">
    <location>
        <position position="78"/>
    </location>
</feature>
<gene>
    <name evidence="2" type="ORF">AVEN_37283_1</name>
</gene>
<accession>A0A4Y2W3E3</accession>
<keyword evidence="3" id="KW-1185">Reference proteome</keyword>
<dbReference type="EMBL" id="BGPR01055166">
    <property type="protein sequence ID" value="GBO31795.1"/>
    <property type="molecule type" value="Genomic_DNA"/>
</dbReference>
<sequence>MALVAPDGRARSADRKARSDRSKLALPGGSMQIGLQCHVDLLLSPLVECRCEQLIVPGCDGSRYERRFVSGNLKQNVG</sequence>
<comment type="caution">
    <text evidence="2">The sequence shown here is derived from an EMBL/GenBank/DDBJ whole genome shotgun (WGS) entry which is preliminary data.</text>
</comment>
<feature type="region of interest" description="Disordered" evidence="1">
    <location>
        <begin position="1"/>
        <end position="23"/>
    </location>
</feature>
<reference evidence="2 3" key="1">
    <citation type="journal article" date="2019" name="Sci. Rep.">
        <title>Orb-weaving spider Araneus ventricosus genome elucidates the spidroin gene catalogue.</title>
        <authorList>
            <person name="Kono N."/>
            <person name="Nakamura H."/>
            <person name="Ohtoshi R."/>
            <person name="Moran D.A.P."/>
            <person name="Shinohara A."/>
            <person name="Yoshida Y."/>
            <person name="Fujiwara M."/>
            <person name="Mori M."/>
            <person name="Tomita M."/>
            <person name="Arakawa K."/>
        </authorList>
    </citation>
    <scope>NUCLEOTIDE SEQUENCE [LARGE SCALE GENOMIC DNA]</scope>
</reference>
<protein>
    <submittedName>
        <fullName evidence="2">Uncharacterized protein</fullName>
    </submittedName>
</protein>
<name>A0A4Y2W3E3_ARAVE</name>